<evidence type="ECO:0000256" key="2">
    <source>
        <dbReference type="SAM" id="SignalP"/>
    </source>
</evidence>
<accession>A0AAN7QUX1</accession>
<feature type="signal peptide" evidence="2">
    <location>
        <begin position="1"/>
        <end position="32"/>
    </location>
</feature>
<keyword evidence="2" id="KW-0732">Signal</keyword>
<gene>
    <name evidence="3" type="ORF">SAY87_015778</name>
</gene>
<feature type="transmembrane region" description="Helical" evidence="1">
    <location>
        <begin position="170"/>
        <end position="192"/>
    </location>
</feature>
<keyword evidence="4" id="KW-1185">Reference proteome</keyword>
<dbReference type="PANTHER" id="PTHR36336:SF1">
    <property type="entry name" value="OS09G0560400 PROTEIN"/>
    <property type="match status" value="1"/>
</dbReference>
<proteinExistence type="predicted"/>
<reference evidence="3 4" key="1">
    <citation type="journal article" date="2023" name="Hortic Res">
        <title>Pangenome of water caltrop reveals structural variations and asymmetric subgenome divergence after allopolyploidization.</title>
        <authorList>
            <person name="Zhang X."/>
            <person name="Chen Y."/>
            <person name="Wang L."/>
            <person name="Yuan Y."/>
            <person name="Fang M."/>
            <person name="Shi L."/>
            <person name="Lu R."/>
            <person name="Comes H.P."/>
            <person name="Ma Y."/>
            <person name="Chen Y."/>
            <person name="Huang G."/>
            <person name="Zhou Y."/>
            <person name="Zheng Z."/>
            <person name="Qiu Y."/>
        </authorList>
    </citation>
    <scope>NUCLEOTIDE SEQUENCE [LARGE SCALE GENOMIC DNA]</scope>
    <source>
        <tissue evidence="3">Roots</tissue>
    </source>
</reference>
<name>A0AAN7QUX1_9MYRT</name>
<dbReference type="EMBL" id="JAXIOK010000001">
    <property type="protein sequence ID" value="KAK4779672.1"/>
    <property type="molecule type" value="Genomic_DNA"/>
</dbReference>
<dbReference type="AlphaFoldDB" id="A0AAN7QUX1"/>
<sequence>MEREELLQMMKPLRLMLLLPLFLLSFPWFSSSSRPHPLGIRQSITERRALLSFKDTPKGSNISFDCSPSGACVPCLYSEKKLGKYRCSETGYRIPLRCVEVTDGSKVKSDKGRSALDLLQDKAGPLLQTGEETISVTHRTLLEELSSVDDGLQSYITHRSCIPASNVEKLSVVSFEGIIFFMLFASSAFIYFRKKQSITTMPGVGMARIPTNARF</sequence>
<dbReference type="PANTHER" id="PTHR36336">
    <property type="entry name" value="OS09G0560400 PROTEIN"/>
    <property type="match status" value="1"/>
</dbReference>
<comment type="caution">
    <text evidence="3">The sequence shown here is derived from an EMBL/GenBank/DDBJ whole genome shotgun (WGS) entry which is preliminary data.</text>
</comment>
<feature type="chain" id="PRO_5042865790" evidence="2">
    <location>
        <begin position="33"/>
        <end position="215"/>
    </location>
</feature>
<evidence type="ECO:0000313" key="4">
    <source>
        <dbReference type="Proteomes" id="UP001345219"/>
    </source>
</evidence>
<protein>
    <submittedName>
        <fullName evidence="3">Uncharacterized protein</fullName>
    </submittedName>
</protein>
<organism evidence="3 4">
    <name type="scientific">Trapa incisa</name>
    <dbReference type="NCBI Taxonomy" id="236973"/>
    <lineage>
        <taxon>Eukaryota</taxon>
        <taxon>Viridiplantae</taxon>
        <taxon>Streptophyta</taxon>
        <taxon>Embryophyta</taxon>
        <taxon>Tracheophyta</taxon>
        <taxon>Spermatophyta</taxon>
        <taxon>Magnoliopsida</taxon>
        <taxon>eudicotyledons</taxon>
        <taxon>Gunneridae</taxon>
        <taxon>Pentapetalae</taxon>
        <taxon>rosids</taxon>
        <taxon>malvids</taxon>
        <taxon>Myrtales</taxon>
        <taxon>Lythraceae</taxon>
        <taxon>Trapa</taxon>
    </lineage>
</organism>
<keyword evidence="1" id="KW-0472">Membrane</keyword>
<dbReference type="Proteomes" id="UP001345219">
    <property type="component" value="Chromosome 13"/>
</dbReference>
<keyword evidence="1" id="KW-1133">Transmembrane helix</keyword>
<evidence type="ECO:0000256" key="1">
    <source>
        <dbReference type="SAM" id="Phobius"/>
    </source>
</evidence>
<keyword evidence="1" id="KW-0812">Transmembrane</keyword>
<evidence type="ECO:0000313" key="3">
    <source>
        <dbReference type="EMBL" id="KAK4779672.1"/>
    </source>
</evidence>